<sequence length="406" mass="46135">MKKWIASTVGVSILLGGCIPSFQKDDKVTPENGPEDESQTVIIPDFQISDEYYKTPVPFEASLSRGMVVQNIDSNYDIAEFENGLLRIAKREFSTGDYYFKEGQFLDSETVSSWLKREWTDDQLKEQLEDDEDDITTVENLGLNPKDSPSDDLTREERAKNSPEYLAQILEHNLYGEEDGQLGGVVIGLAMNSVYYYRDDDDPFGPRYKEEISQGKIEEEGQKIAQEVIKRLREISASSPDKKELAEVPITIALFKQEPEGSVIPGTFFYYASANEGENTLSDWTPVKEDYVLFPLPKADEKFLDDDTTFKNFKQDIESYFPKDNNVIGRGFYQGDKMSKLKIDISIQFYGKAEIIGYTQYVAGKIIDDFPSSLDIEVNITSGNGQEALILKEPDDTEPWIHMFNN</sequence>
<dbReference type="RefSeq" id="WP_367779386.1">
    <property type="nucleotide sequence ID" value="NZ_JBFMIA010000006.1"/>
</dbReference>
<dbReference type="CDD" id="cd13440">
    <property type="entry name" value="CamS_repeat_2"/>
    <property type="match status" value="1"/>
</dbReference>
<dbReference type="PIRSF" id="PIRSF012509">
    <property type="entry name" value="CamS"/>
    <property type="match status" value="1"/>
</dbReference>
<dbReference type="Pfam" id="PF07537">
    <property type="entry name" value="CamS"/>
    <property type="match status" value="1"/>
</dbReference>
<organism evidence="2 3">
    <name type="scientific">Jeotgalibacillus marinus</name>
    <dbReference type="NCBI Taxonomy" id="86667"/>
    <lineage>
        <taxon>Bacteria</taxon>
        <taxon>Bacillati</taxon>
        <taxon>Bacillota</taxon>
        <taxon>Bacilli</taxon>
        <taxon>Bacillales</taxon>
        <taxon>Caryophanaceae</taxon>
        <taxon>Jeotgalibacillus</taxon>
    </lineage>
</organism>
<accession>A0ABV3Q452</accession>
<evidence type="ECO:0000256" key="1">
    <source>
        <dbReference type="SAM" id="MobiDB-lite"/>
    </source>
</evidence>
<protein>
    <submittedName>
        <fullName evidence="2">CamS family sex pheromone protein</fullName>
    </submittedName>
</protein>
<dbReference type="EMBL" id="JBFMIA010000006">
    <property type="protein sequence ID" value="MEW9501898.1"/>
    <property type="molecule type" value="Genomic_DNA"/>
</dbReference>
<dbReference type="CDD" id="cd13441">
    <property type="entry name" value="CamS_repeat_1"/>
    <property type="match status" value="1"/>
</dbReference>
<gene>
    <name evidence="2" type="ORF">AB1471_08795</name>
</gene>
<proteinExistence type="predicted"/>
<feature type="compositionally biased region" description="Basic and acidic residues" evidence="1">
    <location>
        <begin position="148"/>
        <end position="160"/>
    </location>
</feature>
<dbReference type="Proteomes" id="UP001556040">
    <property type="component" value="Unassembled WGS sequence"/>
</dbReference>
<feature type="region of interest" description="Disordered" evidence="1">
    <location>
        <begin position="138"/>
        <end position="160"/>
    </location>
</feature>
<evidence type="ECO:0000313" key="2">
    <source>
        <dbReference type="EMBL" id="MEW9501898.1"/>
    </source>
</evidence>
<name>A0ABV3Q452_9BACL</name>
<keyword evidence="3" id="KW-1185">Reference proteome</keyword>
<dbReference type="InterPro" id="IPR011426">
    <property type="entry name" value="CamS"/>
</dbReference>
<comment type="caution">
    <text evidence="2">The sequence shown here is derived from an EMBL/GenBank/DDBJ whole genome shotgun (WGS) entry which is preliminary data.</text>
</comment>
<evidence type="ECO:0000313" key="3">
    <source>
        <dbReference type="Proteomes" id="UP001556040"/>
    </source>
</evidence>
<dbReference type="PROSITE" id="PS51257">
    <property type="entry name" value="PROKAR_LIPOPROTEIN"/>
    <property type="match status" value="1"/>
</dbReference>
<reference evidence="2 3" key="1">
    <citation type="journal article" date="1979" name="Int. J. Syst. Evol. Microbiol.">
        <title>Bacillus globisporus subsp. marinus subsp. nov.</title>
        <authorList>
            <person name="Liu H."/>
        </authorList>
    </citation>
    <scope>NUCLEOTIDE SEQUENCE [LARGE SCALE GENOMIC DNA]</scope>
    <source>
        <strain evidence="2 3">DSM 1297</strain>
    </source>
</reference>
<dbReference type="Gene3D" id="3.10.570.10">
    <property type="entry name" value="sex pheromone staph- cam373 precursor domain"/>
    <property type="match status" value="1"/>
</dbReference>